<accession>A0ACD5YHP3</accession>
<keyword evidence="2" id="KW-1185">Reference proteome</keyword>
<dbReference type="EnsemblPlants" id="AVESA.00010b.r2.5DG0971520.1">
    <property type="protein sequence ID" value="AVESA.00010b.r2.5DG0971520.1.CDS.1"/>
    <property type="gene ID" value="AVESA.00010b.r2.5DG0971520"/>
</dbReference>
<dbReference type="Proteomes" id="UP001732700">
    <property type="component" value="Chromosome 5D"/>
</dbReference>
<proteinExistence type="predicted"/>
<name>A0ACD5YHP3_AVESA</name>
<protein>
    <submittedName>
        <fullName evidence="1">Uncharacterized protein</fullName>
    </submittedName>
</protein>
<sequence>MALAEEIPADLARAILYKLGCPVDRRSFAAVCRPWRQAAAVPAPVPVFRKLPLILLPTTAAPTFSCVIYASSPHPLPVPTDALNARFFGSQEGGWVFVALARGHTLLHLPTDLIIPIPDTFTLGRNTEHAMVIHGAVLSSAPGDEECIGAAVVSREASPRRYVTFWVVGGSSPASCTFACTKIEDMLFQKGVLLVLTKDERLLVCIIQRRPDGSLADVDLQTGATQQQDKFYDGAVLSRYLVSSAAGPGLPTSSFRLFRPVEGIWTEVFDLDGRVLFVSRCCSRSYESIDLQVVDEGVFFLDDISFNDPDSLTQRQWQMESCSPGQRLLFCTQSRVWYLFLPNMGTALSTESRVCVALQTPEFANLMKTC</sequence>
<evidence type="ECO:0000313" key="2">
    <source>
        <dbReference type="Proteomes" id="UP001732700"/>
    </source>
</evidence>
<evidence type="ECO:0000313" key="1">
    <source>
        <dbReference type="EnsemblPlants" id="AVESA.00010b.r2.5DG0971520.1.CDS.1"/>
    </source>
</evidence>
<reference evidence="1" key="2">
    <citation type="submission" date="2025-09" db="UniProtKB">
        <authorList>
            <consortium name="EnsemblPlants"/>
        </authorList>
    </citation>
    <scope>IDENTIFICATION</scope>
</reference>
<reference evidence="1" key="1">
    <citation type="submission" date="2021-05" db="EMBL/GenBank/DDBJ databases">
        <authorList>
            <person name="Scholz U."/>
            <person name="Mascher M."/>
            <person name="Fiebig A."/>
        </authorList>
    </citation>
    <scope>NUCLEOTIDE SEQUENCE [LARGE SCALE GENOMIC DNA]</scope>
</reference>
<organism evidence="1 2">
    <name type="scientific">Avena sativa</name>
    <name type="common">Oat</name>
    <dbReference type="NCBI Taxonomy" id="4498"/>
    <lineage>
        <taxon>Eukaryota</taxon>
        <taxon>Viridiplantae</taxon>
        <taxon>Streptophyta</taxon>
        <taxon>Embryophyta</taxon>
        <taxon>Tracheophyta</taxon>
        <taxon>Spermatophyta</taxon>
        <taxon>Magnoliopsida</taxon>
        <taxon>Liliopsida</taxon>
        <taxon>Poales</taxon>
        <taxon>Poaceae</taxon>
        <taxon>BOP clade</taxon>
        <taxon>Pooideae</taxon>
        <taxon>Poodae</taxon>
        <taxon>Poeae</taxon>
        <taxon>Poeae Chloroplast Group 1 (Aveneae type)</taxon>
        <taxon>Aveninae</taxon>
        <taxon>Avena</taxon>
    </lineage>
</organism>